<reference evidence="2 3" key="1">
    <citation type="submission" date="2016-10" db="EMBL/GenBank/DDBJ databases">
        <authorList>
            <person name="de Groot N.N."/>
        </authorList>
    </citation>
    <scope>NUCLEOTIDE SEQUENCE [LARGE SCALE GENOMIC DNA]</scope>
    <source>
        <strain evidence="2 3">DSM 29340</strain>
    </source>
</reference>
<keyword evidence="2" id="KW-0378">Hydrolase</keyword>
<keyword evidence="3" id="KW-1185">Reference proteome</keyword>
<name>A0A1H6WJ38_9RHOB</name>
<feature type="domain" description="HNH nuclease" evidence="1">
    <location>
        <begin position="34"/>
        <end position="69"/>
    </location>
</feature>
<organism evidence="2 3">
    <name type="scientific">Cribrihabitans marinus</name>
    <dbReference type="NCBI Taxonomy" id="1227549"/>
    <lineage>
        <taxon>Bacteria</taxon>
        <taxon>Pseudomonadati</taxon>
        <taxon>Pseudomonadota</taxon>
        <taxon>Alphaproteobacteria</taxon>
        <taxon>Rhodobacterales</taxon>
        <taxon>Paracoccaceae</taxon>
        <taxon>Cribrihabitans</taxon>
    </lineage>
</organism>
<dbReference type="EMBL" id="FNYD01000003">
    <property type="protein sequence ID" value="SEJ12502.1"/>
    <property type="molecule type" value="Genomic_DNA"/>
</dbReference>
<sequence length="154" mass="17783">MTQTKNTQPPGFKFIGSTGYVFVIQDDGGLIGEHRIVWEEAHGPIPDGFQIHHRNHDRTDNRLENLECVDTVTHKRLHMGHRWVEGVWFKKCTQCGVEQPDSEFPTKKYVDGVRMTRGNCRECERERQRAKKGYIGERNGGVSSMFGKHYGPRK</sequence>
<dbReference type="RefSeq" id="WP_092364057.1">
    <property type="nucleotide sequence ID" value="NZ_BMGV01000003.1"/>
</dbReference>
<gene>
    <name evidence="2" type="ORF">SAMN05444007_103378</name>
</gene>
<dbReference type="Gene3D" id="3.90.75.20">
    <property type="match status" value="1"/>
</dbReference>
<dbReference type="InterPro" id="IPR003615">
    <property type="entry name" value="HNH_nuc"/>
</dbReference>
<dbReference type="OrthoDB" id="6638408at2"/>
<dbReference type="Pfam" id="PF13392">
    <property type="entry name" value="HNH_3"/>
    <property type="match status" value="1"/>
</dbReference>
<evidence type="ECO:0000313" key="3">
    <source>
        <dbReference type="Proteomes" id="UP000199379"/>
    </source>
</evidence>
<dbReference type="Proteomes" id="UP000199379">
    <property type="component" value="Unassembled WGS sequence"/>
</dbReference>
<dbReference type="AlphaFoldDB" id="A0A1H6WJ38"/>
<dbReference type="STRING" id="1227549.SAMN05444007_103378"/>
<accession>A0A1H6WJ38</accession>
<dbReference type="InterPro" id="IPR044925">
    <property type="entry name" value="His-Me_finger_sf"/>
</dbReference>
<keyword evidence="2" id="KW-0540">Nuclease</keyword>
<evidence type="ECO:0000313" key="2">
    <source>
        <dbReference type="EMBL" id="SEJ12502.1"/>
    </source>
</evidence>
<proteinExistence type="predicted"/>
<evidence type="ECO:0000259" key="1">
    <source>
        <dbReference type="Pfam" id="PF13392"/>
    </source>
</evidence>
<protein>
    <submittedName>
        <fullName evidence="2">HNH endonuclease</fullName>
    </submittedName>
</protein>
<dbReference type="SUPFAM" id="SSF54060">
    <property type="entry name" value="His-Me finger endonucleases"/>
    <property type="match status" value="1"/>
</dbReference>
<dbReference type="GO" id="GO:0004519">
    <property type="term" value="F:endonuclease activity"/>
    <property type="evidence" value="ECO:0007669"/>
    <property type="project" value="UniProtKB-KW"/>
</dbReference>
<keyword evidence="2" id="KW-0255">Endonuclease</keyword>